<evidence type="ECO:0000256" key="6">
    <source>
        <dbReference type="ARBA" id="ARBA00023268"/>
    </source>
</evidence>
<evidence type="ECO:0000313" key="9">
    <source>
        <dbReference type="EMBL" id="CAB4329190.1"/>
    </source>
</evidence>
<reference evidence="9" key="1">
    <citation type="submission" date="2020-05" db="EMBL/GenBank/DDBJ databases">
        <authorList>
            <person name="Chiriac C."/>
            <person name="Salcher M."/>
            <person name="Ghai R."/>
            <person name="Kavagutti S V."/>
        </authorList>
    </citation>
    <scope>NUCLEOTIDE SEQUENCE</scope>
</reference>
<evidence type="ECO:0000259" key="8">
    <source>
        <dbReference type="Pfam" id="PF08335"/>
    </source>
</evidence>
<gene>
    <name evidence="9" type="ORF">UFOPK3770_00009</name>
</gene>
<evidence type="ECO:0000256" key="1">
    <source>
        <dbReference type="ARBA" id="ARBA00022679"/>
    </source>
</evidence>
<keyword evidence="2" id="KW-0548">Nucleotidyltransferase</keyword>
<dbReference type="GO" id="GO:0005829">
    <property type="term" value="C:cytosol"/>
    <property type="evidence" value="ECO:0007669"/>
    <property type="project" value="TreeGrafter"/>
</dbReference>
<name>A0A6J5YMF3_9ZZZZ</name>
<dbReference type="NCBIfam" id="NF010707">
    <property type="entry name" value="PRK14109.1"/>
    <property type="match status" value="1"/>
</dbReference>
<keyword evidence="1" id="KW-0808">Transferase</keyword>
<dbReference type="Pfam" id="PF03710">
    <property type="entry name" value="GlnE"/>
    <property type="match status" value="2"/>
</dbReference>
<organism evidence="9">
    <name type="scientific">freshwater metagenome</name>
    <dbReference type="NCBI Taxonomy" id="449393"/>
    <lineage>
        <taxon>unclassified sequences</taxon>
        <taxon>metagenomes</taxon>
        <taxon>ecological metagenomes</taxon>
    </lineage>
</organism>
<dbReference type="SUPFAM" id="SSF81301">
    <property type="entry name" value="Nucleotidyltransferase"/>
    <property type="match status" value="2"/>
</dbReference>
<dbReference type="PANTHER" id="PTHR30621">
    <property type="entry name" value="GLUTAMINE SYNTHETASE ADENYLYLTRANSFERASE"/>
    <property type="match status" value="1"/>
</dbReference>
<accession>A0A6J5YMF3</accession>
<dbReference type="Pfam" id="PF08335">
    <property type="entry name" value="GlnD_UR_UTase"/>
    <property type="match status" value="2"/>
</dbReference>
<feature type="domain" description="Glutamate-ammonia ligase adenylyltransferase repeated" evidence="7">
    <location>
        <begin position="565"/>
        <end position="802"/>
    </location>
</feature>
<evidence type="ECO:0000259" key="7">
    <source>
        <dbReference type="Pfam" id="PF03710"/>
    </source>
</evidence>
<sequence>MTSSRESSPAARLARLGFRNTQAVAEVFLREPLFDAHLEQFRETADPDAAVIAIERILATGGVDAASWDAQQWRALASVCASSYALTDHLVRHPEHVGYVVSGTFDAAHITENLLRSIRGLPWDEALLALRVAYRREVSAIAAFDVVAGADSIGLLPGVAHSLSDLADAVISAALELAIREVPGSSEISIAVIAMGKCGARELNYVSDVDVMFVAHPADEVATAIAQATMRACSEITSEGAIWEVDAALRPEGKAGALVRTLSSYTDYYDRWAHMWEYQALLKARFMAGDAELGQQFVDAISGYVWQAADKPGFVESVQAMRQRVAELVPAKDAQRELKLGKGGLRDVEFAVQLLQLVHGRSDSMVRSSNTLIALEQLATSGYVGREDAAALAQAYRFLRTLEHRIQLTRMRRTHVVPSNDEDLERLGRSLGFYTDAVAGLTTEWKRHAREVRRIHEKLFYRPLLDAVARLRSEDARLSPQAASARLSALGFVDSEGALRHLEAMTSGVSRRAAIQKTLLPVMLEWFADAPDPDAGLLGFRRVSEALGTTPWYLRLLRDESVTAQRLALILGTSRYATDLLLRAPEAVNILADTATLVPRTRSELMAEVQATVARHESTADAISALRSLRRRELLRVACAQLLNVADVEQIGDALTDVTNAIISGAVQVITRTQNEAPPFLVLAMGRYGGAELSFGSDADVMFCFDSGSSSNAHADGDTKSESDMRAAHSIANELRTLLMAPSVDPELIIDADLRPEGKNGPLVRSLDSFAQYYQRWSSGWESQALLRADIAAGDDTLARQFIELINPIRYHADGLSASELMEIRRLKARMESERLPRGVEPTSHIKMGPGGLADVEWVVQIIQMQHGHEFEQLRTPRTLKALRAAEELMLITADDAHILRESWTLASGLRNYTMLIKGRASDLVSKDPIELSRIAQAMGYGPRSGQRLLQDYLQATRRARVVVMRLLYGNE</sequence>
<keyword evidence="3" id="KW-0547">Nucleotide-binding</keyword>
<dbReference type="Gene3D" id="3.30.460.10">
    <property type="entry name" value="Beta Polymerase, domain 2"/>
    <property type="match status" value="2"/>
</dbReference>
<dbReference type="InterPro" id="IPR005190">
    <property type="entry name" value="GlnE_rpt_dom"/>
</dbReference>
<evidence type="ECO:0000256" key="4">
    <source>
        <dbReference type="ARBA" id="ARBA00022840"/>
    </source>
</evidence>
<evidence type="ECO:0000256" key="2">
    <source>
        <dbReference type="ARBA" id="ARBA00022695"/>
    </source>
</evidence>
<feature type="domain" description="Glutamate-ammonia ligase adenylyltransferase repeated" evidence="7">
    <location>
        <begin position="74"/>
        <end position="298"/>
    </location>
</feature>
<dbReference type="SUPFAM" id="SSF81593">
    <property type="entry name" value="Nucleotidyltransferase substrate binding subunit/domain"/>
    <property type="match status" value="2"/>
</dbReference>
<dbReference type="InterPro" id="IPR043519">
    <property type="entry name" value="NT_sf"/>
</dbReference>
<dbReference type="InterPro" id="IPR013546">
    <property type="entry name" value="PII_UdlTrfase/GS_AdlTrfase"/>
</dbReference>
<evidence type="ECO:0000256" key="5">
    <source>
        <dbReference type="ARBA" id="ARBA00022842"/>
    </source>
</evidence>
<dbReference type="GO" id="GO:0008882">
    <property type="term" value="F:[glutamate-ammonia-ligase] adenylyltransferase activity"/>
    <property type="evidence" value="ECO:0007669"/>
    <property type="project" value="InterPro"/>
</dbReference>
<dbReference type="GO" id="GO:0005524">
    <property type="term" value="F:ATP binding"/>
    <property type="evidence" value="ECO:0007669"/>
    <property type="project" value="UniProtKB-KW"/>
</dbReference>
<keyword evidence="4" id="KW-0067">ATP-binding</keyword>
<dbReference type="HAMAP" id="MF_00802">
    <property type="entry name" value="GlnE"/>
    <property type="match status" value="1"/>
</dbReference>
<dbReference type="PANTHER" id="PTHR30621:SF0">
    <property type="entry name" value="BIFUNCTIONAL GLUTAMINE SYNTHETASE ADENYLYLTRANSFERASE_ADENYLYL-REMOVING ENZYME"/>
    <property type="match status" value="1"/>
</dbReference>
<dbReference type="EMBL" id="CAESAJ010000001">
    <property type="protein sequence ID" value="CAB4329190.1"/>
    <property type="molecule type" value="Genomic_DNA"/>
</dbReference>
<evidence type="ECO:0000256" key="3">
    <source>
        <dbReference type="ARBA" id="ARBA00022741"/>
    </source>
</evidence>
<dbReference type="InterPro" id="IPR023057">
    <property type="entry name" value="GlnE"/>
</dbReference>
<dbReference type="GO" id="GO:0000820">
    <property type="term" value="P:regulation of glutamine family amino acid metabolic process"/>
    <property type="evidence" value="ECO:0007669"/>
    <property type="project" value="TreeGrafter"/>
</dbReference>
<keyword evidence="5" id="KW-0460">Magnesium</keyword>
<feature type="domain" description="PII-uridylyltransferase/Glutamine-synthetase adenylyltransferase" evidence="8">
    <location>
        <begin position="319"/>
        <end position="460"/>
    </location>
</feature>
<dbReference type="Gene3D" id="1.20.120.330">
    <property type="entry name" value="Nucleotidyltransferases domain 2"/>
    <property type="match status" value="2"/>
</dbReference>
<feature type="domain" description="PII-uridylyltransferase/Glutamine-synthetase adenylyltransferase" evidence="8">
    <location>
        <begin position="842"/>
        <end position="964"/>
    </location>
</feature>
<dbReference type="CDD" id="cd05401">
    <property type="entry name" value="NT_GlnE_GlnD_like"/>
    <property type="match status" value="2"/>
</dbReference>
<keyword evidence="6" id="KW-0511">Multifunctional enzyme</keyword>
<dbReference type="AlphaFoldDB" id="A0A6J5YMF3"/>
<proteinExistence type="inferred from homology"/>
<protein>
    <submittedName>
        <fullName evidence="9">Unannotated protein</fullName>
    </submittedName>
</protein>